<keyword evidence="3" id="KW-1185">Reference proteome</keyword>
<dbReference type="AlphaFoldDB" id="A0A8X6P2D2"/>
<organism evidence="2 3">
    <name type="scientific">Nephila pilipes</name>
    <name type="common">Giant wood spider</name>
    <name type="synonym">Nephila maculata</name>
    <dbReference type="NCBI Taxonomy" id="299642"/>
    <lineage>
        <taxon>Eukaryota</taxon>
        <taxon>Metazoa</taxon>
        <taxon>Ecdysozoa</taxon>
        <taxon>Arthropoda</taxon>
        <taxon>Chelicerata</taxon>
        <taxon>Arachnida</taxon>
        <taxon>Araneae</taxon>
        <taxon>Araneomorphae</taxon>
        <taxon>Entelegynae</taxon>
        <taxon>Araneoidea</taxon>
        <taxon>Nephilidae</taxon>
        <taxon>Nephila</taxon>
    </lineage>
</organism>
<evidence type="ECO:0000313" key="3">
    <source>
        <dbReference type="Proteomes" id="UP000887013"/>
    </source>
</evidence>
<sequence length="81" mass="8966">MFVPPDHTLVVILVVTTVVTTMTQNSTKPLPGNGMICHDVMGHSSVRFAKLIKLMGTKSWKIPCIPTKTRREIPGFTDLKC</sequence>
<feature type="chain" id="PRO_5036495623" description="Secreted protein" evidence="1">
    <location>
        <begin position="22"/>
        <end position="81"/>
    </location>
</feature>
<comment type="caution">
    <text evidence="2">The sequence shown here is derived from an EMBL/GenBank/DDBJ whole genome shotgun (WGS) entry which is preliminary data.</text>
</comment>
<dbReference type="EMBL" id="BMAW01110752">
    <property type="protein sequence ID" value="GFT44781.1"/>
    <property type="molecule type" value="Genomic_DNA"/>
</dbReference>
<accession>A0A8X6P2D2</accession>
<proteinExistence type="predicted"/>
<reference evidence="2" key="1">
    <citation type="submission" date="2020-08" db="EMBL/GenBank/DDBJ databases">
        <title>Multicomponent nature underlies the extraordinary mechanical properties of spider dragline silk.</title>
        <authorList>
            <person name="Kono N."/>
            <person name="Nakamura H."/>
            <person name="Mori M."/>
            <person name="Yoshida Y."/>
            <person name="Ohtoshi R."/>
            <person name="Malay A.D."/>
            <person name="Moran D.A.P."/>
            <person name="Tomita M."/>
            <person name="Numata K."/>
            <person name="Arakawa K."/>
        </authorList>
    </citation>
    <scope>NUCLEOTIDE SEQUENCE</scope>
</reference>
<name>A0A8X6P2D2_NEPPI</name>
<evidence type="ECO:0008006" key="4">
    <source>
        <dbReference type="Google" id="ProtNLM"/>
    </source>
</evidence>
<feature type="signal peptide" evidence="1">
    <location>
        <begin position="1"/>
        <end position="21"/>
    </location>
</feature>
<dbReference type="Proteomes" id="UP000887013">
    <property type="component" value="Unassembled WGS sequence"/>
</dbReference>
<protein>
    <recommendedName>
        <fullName evidence="4">Secreted protein</fullName>
    </recommendedName>
</protein>
<evidence type="ECO:0000256" key="1">
    <source>
        <dbReference type="SAM" id="SignalP"/>
    </source>
</evidence>
<gene>
    <name evidence="2" type="ORF">NPIL_174961</name>
</gene>
<keyword evidence="1" id="KW-0732">Signal</keyword>
<evidence type="ECO:0000313" key="2">
    <source>
        <dbReference type="EMBL" id="GFT44781.1"/>
    </source>
</evidence>
<dbReference type="OrthoDB" id="10614908at2759"/>